<dbReference type="RefSeq" id="WP_241345845.1">
    <property type="nucleotide sequence ID" value="NZ_JAKZGP010000001.1"/>
</dbReference>
<keyword evidence="1" id="KW-0472">Membrane</keyword>
<dbReference type="Proteomes" id="UP001165489">
    <property type="component" value="Unassembled WGS sequence"/>
</dbReference>
<organism evidence="2 3">
    <name type="scientific">Belliella filtrata</name>
    <dbReference type="NCBI Taxonomy" id="2923435"/>
    <lineage>
        <taxon>Bacteria</taxon>
        <taxon>Pseudomonadati</taxon>
        <taxon>Bacteroidota</taxon>
        <taxon>Cytophagia</taxon>
        <taxon>Cytophagales</taxon>
        <taxon>Cyclobacteriaceae</taxon>
        <taxon>Belliella</taxon>
    </lineage>
</organism>
<keyword evidence="1" id="KW-0812">Transmembrane</keyword>
<name>A0ABS9UVW8_9BACT</name>
<evidence type="ECO:0000313" key="2">
    <source>
        <dbReference type="EMBL" id="MCH7407905.1"/>
    </source>
</evidence>
<reference evidence="2" key="1">
    <citation type="submission" date="2022-03" db="EMBL/GenBank/DDBJ databases">
        <title>De novo assembled genomes of Belliella spp. (Cyclobacteriaceae) strains.</title>
        <authorList>
            <person name="Szabo A."/>
            <person name="Korponai K."/>
            <person name="Felfoldi T."/>
        </authorList>
    </citation>
    <scope>NUCLEOTIDE SEQUENCE</scope>
    <source>
        <strain evidence="2">DSM 111904</strain>
    </source>
</reference>
<evidence type="ECO:0000256" key="1">
    <source>
        <dbReference type="SAM" id="Phobius"/>
    </source>
</evidence>
<keyword evidence="3" id="KW-1185">Reference proteome</keyword>
<feature type="transmembrane region" description="Helical" evidence="1">
    <location>
        <begin position="27"/>
        <end position="47"/>
    </location>
</feature>
<sequence length="112" mass="13170">MKGGNKQLKSIFGKWWQPVRKWFYPSWLLYELSIRFYDYAIAVYFYFIDMQGNFTSYIGDIGLHTSAIFFSLATFIICSIFLTVPACFVLYRFFNTGGLTSTQFESKIKPLF</sequence>
<dbReference type="EMBL" id="JAKZGP010000001">
    <property type="protein sequence ID" value="MCH7407905.1"/>
    <property type="molecule type" value="Genomic_DNA"/>
</dbReference>
<evidence type="ECO:0000313" key="3">
    <source>
        <dbReference type="Proteomes" id="UP001165489"/>
    </source>
</evidence>
<gene>
    <name evidence="2" type="ORF">MM239_00730</name>
</gene>
<protein>
    <submittedName>
        <fullName evidence="2">Uncharacterized protein</fullName>
    </submittedName>
</protein>
<accession>A0ABS9UVW8</accession>
<proteinExistence type="predicted"/>
<keyword evidence="1" id="KW-1133">Transmembrane helix</keyword>
<comment type="caution">
    <text evidence="2">The sequence shown here is derived from an EMBL/GenBank/DDBJ whole genome shotgun (WGS) entry which is preliminary data.</text>
</comment>
<feature type="transmembrane region" description="Helical" evidence="1">
    <location>
        <begin position="67"/>
        <end position="91"/>
    </location>
</feature>